<sequence length="339" mass="37684">MLRETKLDFHRELAKRSGEPIKGSFANYMSTMHVPQWVDVVEAPSAETPGELSEESFPVLPRKELRVPQGGERQMLPKQEPQSSRAPKTQVQINNLDKKLTARNIESRQSTGFANKKMTSKTDGDESLLIDMSSDHRLAAKWQTAEGDCKENLERDASPPKSSTNLLAAKWQGAWGSKDIQAAIEKDRVKRRVTPSAEQLAAATSPAPKSLAESMDLDDPNHPYFNASIYLSTVINKYICPKLGCGKYFDNKAMIIGHLNSPAHGDKSYQCPKCSRIFKSVEAITYHAESPGYCRIRETDQYGAFLDQLTGGIVQADTSGGNDAIKYNVDKDAIKKVFW</sequence>
<evidence type="ECO:0000256" key="1">
    <source>
        <dbReference type="PROSITE-ProRule" id="PRU00042"/>
    </source>
</evidence>
<evidence type="ECO:0000313" key="5">
    <source>
        <dbReference type="Proteomes" id="UP001397290"/>
    </source>
</evidence>
<dbReference type="InterPro" id="IPR013087">
    <property type="entry name" value="Znf_C2H2_type"/>
</dbReference>
<protein>
    <recommendedName>
        <fullName evidence="3">C2H2-type domain-containing protein</fullName>
    </recommendedName>
</protein>
<dbReference type="SMART" id="SM00355">
    <property type="entry name" value="ZnF_C2H2"/>
    <property type="match status" value="2"/>
</dbReference>
<evidence type="ECO:0000313" key="4">
    <source>
        <dbReference type="EMBL" id="KAK8149910.1"/>
    </source>
</evidence>
<dbReference type="GO" id="GO:0008270">
    <property type="term" value="F:zinc ion binding"/>
    <property type="evidence" value="ECO:0007669"/>
    <property type="project" value="UniProtKB-KW"/>
</dbReference>
<reference evidence="4 5" key="1">
    <citation type="submission" date="2020-02" db="EMBL/GenBank/DDBJ databases">
        <title>Comparative genomics of the hypocrealean fungal genus Beauvera.</title>
        <authorList>
            <person name="Showalter D.N."/>
            <person name="Bushley K.E."/>
            <person name="Rehner S.A."/>
        </authorList>
    </citation>
    <scope>NUCLEOTIDE SEQUENCE [LARGE SCALE GENOMIC DNA]</scope>
    <source>
        <strain evidence="4 5">ARSEF4384</strain>
    </source>
</reference>
<dbReference type="EMBL" id="JAAHCF010000034">
    <property type="protein sequence ID" value="KAK8149910.1"/>
    <property type="molecule type" value="Genomic_DNA"/>
</dbReference>
<proteinExistence type="predicted"/>
<dbReference type="Proteomes" id="UP001397290">
    <property type="component" value="Unassembled WGS sequence"/>
</dbReference>
<dbReference type="AlphaFoldDB" id="A0AAW0S6P0"/>
<accession>A0AAW0S6P0</accession>
<feature type="domain" description="C2H2-type" evidence="3">
    <location>
        <begin position="238"/>
        <end position="269"/>
    </location>
</feature>
<keyword evidence="1" id="KW-0863">Zinc-finger</keyword>
<keyword evidence="1" id="KW-0479">Metal-binding</keyword>
<dbReference type="Gene3D" id="3.30.160.60">
    <property type="entry name" value="Classic Zinc Finger"/>
    <property type="match status" value="1"/>
</dbReference>
<gene>
    <name evidence="4" type="ORF">G3M48_005197</name>
</gene>
<keyword evidence="5" id="KW-1185">Reference proteome</keyword>
<comment type="caution">
    <text evidence="4">The sequence shown here is derived from an EMBL/GenBank/DDBJ whole genome shotgun (WGS) entry which is preliminary data.</text>
</comment>
<keyword evidence="1" id="KW-0862">Zinc</keyword>
<organism evidence="4 5">
    <name type="scientific">Beauveria asiatica</name>
    <dbReference type="NCBI Taxonomy" id="1069075"/>
    <lineage>
        <taxon>Eukaryota</taxon>
        <taxon>Fungi</taxon>
        <taxon>Dikarya</taxon>
        <taxon>Ascomycota</taxon>
        <taxon>Pezizomycotina</taxon>
        <taxon>Sordariomycetes</taxon>
        <taxon>Hypocreomycetidae</taxon>
        <taxon>Hypocreales</taxon>
        <taxon>Cordycipitaceae</taxon>
        <taxon>Beauveria</taxon>
    </lineage>
</organism>
<dbReference type="InterPro" id="IPR036236">
    <property type="entry name" value="Znf_C2H2_sf"/>
</dbReference>
<dbReference type="PROSITE" id="PS50157">
    <property type="entry name" value="ZINC_FINGER_C2H2_2"/>
    <property type="match status" value="1"/>
</dbReference>
<dbReference type="SUPFAM" id="SSF57667">
    <property type="entry name" value="beta-beta-alpha zinc fingers"/>
    <property type="match status" value="1"/>
</dbReference>
<evidence type="ECO:0000259" key="3">
    <source>
        <dbReference type="PROSITE" id="PS50157"/>
    </source>
</evidence>
<name>A0AAW0S6P0_9HYPO</name>
<evidence type="ECO:0000256" key="2">
    <source>
        <dbReference type="SAM" id="MobiDB-lite"/>
    </source>
</evidence>
<feature type="region of interest" description="Disordered" evidence="2">
    <location>
        <begin position="45"/>
        <end position="127"/>
    </location>
</feature>
<feature type="compositionally biased region" description="Polar residues" evidence="2">
    <location>
        <begin position="80"/>
        <end position="95"/>
    </location>
</feature>
<dbReference type="PROSITE" id="PS00028">
    <property type="entry name" value="ZINC_FINGER_C2H2_1"/>
    <property type="match status" value="1"/>
</dbReference>